<dbReference type="FunFam" id="1.10.246.130:FF:000001">
    <property type="entry name" value="Gamma-glutamyltransferase 5 isoform 1"/>
    <property type="match status" value="1"/>
</dbReference>
<dbReference type="Proteomes" id="UP000887159">
    <property type="component" value="Unassembled WGS sequence"/>
</dbReference>
<dbReference type="Gene3D" id="1.10.246.130">
    <property type="match status" value="1"/>
</dbReference>
<dbReference type="AlphaFoldDB" id="A0A8X6RIJ7"/>
<dbReference type="PRINTS" id="PR01210">
    <property type="entry name" value="GGTRANSPTASE"/>
</dbReference>
<dbReference type="PANTHER" id="PTHR11686:SF72">
    <property type="entry name" value="GAMMA-GLUTAMYL TRANSPEPTIDASE, ISOFORM A"/>
    <property type="match status" value="1"/>
</dbReference>
<evidence type="ECO:0000313" key="3">
    <source>
        <dbReference type="Proteomes" id="UP000887159"/>
    </source>
</evidence>
<protein>
    <submittedName>
        <fullName evidence="2">Glutathione hydrolase 5 proenzyme</fullName>
    </submittedName>
</protein>
<dbReference type="PANTHER" id="PTHR11686">
    <property type="entry name" value="GAMMA GLUTAMYL TRANSPEPTIDASE"/>
    <property type="match status" value="1"/>
</dbReference>
<dbReference type="SUPFAM" id="SSF56235">
    <property type="entry name" value="N-terminal nucleophile aminohydrolases (Ntn hydrolases)"/>
    <property type="match status" value="1"/>
</dbReference>
<feature type="active site" description="Nucleophile" evidence="1">
    <location>
        <position position="169"/>
    </location>
</feature>
<keyword evidence="2" id="KW-0378">Hydrolase</keyword>
<dbReference type="InterPro" id="IPR029055">
    <property type="entry name" value="Ntn_hydrolases_N"/>
</dbReference>
<organism evidence="2 3">
    <name type="scientific">Trichonephila clavipes</name>
    <name type="common">Golden silk orbweaver</name>
    <name type="synonym">Nephila clavipes</name>
    <dbReference type="NCBI Taxonomy" id="2585209"/>
    <lineage>
        <taxon>Eukaryota</taxon>
        <taxon>Metazoa</taxon>
        <taxon>Ecdysozoa</taxon>
        <taxon>Arthropoda</taxon>
        <taxon>Chelicerata</taxon>
        <taxon>Arachnida</taxon>
        <taxon>Araneae</taxon>
        <taxon>Araneomorphae</taxon>
        <taxon>Entelegynae</taxon>
        <taxon>Araneoidea</taxon>
        <taxon>Nephilidae</taxon>
        <taxon>Trichonephila</taxon>
    </lineage>
</organism>
<proteinExistence type="predicted"/>
<gene>
    <name evidence="2" type="primary">Ggt5</name>
    <name evidence="2" type="ORF">TNCV_2085311</name>
</gene>
<dbReference type="GO" id="GO:0005886">
    <property type="term" value="C:plasma membrane"/>
    <property type="evidence" value="ECO:0007669"/>
    <property type="project" value="TreeGrafter"/>
</dbReference>
<accession>A0A8X6RIJ7</accession>
<reference evidence="2" key="1">
    <citation type="submission" date="2020-08" db="EMBL/GenBank/DDBJ databases">
        <title>Multicomponent nature underlies the extraordinary mechanical properties of spider dragline silk.</title>
        <authorList>
            <person name="Kono N."/>
            <person name="Nakamura H."/>
            <person name="Mori M."/>
            <person name="Yoshida Y."/>
            <person name="Ohtoshi R."/>
            <person name="Malay A.D."/>
            <person name="Moran D.A.P."/>
            <person name="Tomita M."/>
            <person name="Numata K."/>
            <person name="Arakawa K."/>
        </authorList>
    </citation>
    <scope>NUCLEOTIDE SEQUENCE</scope>
</reference>
<sequence length="190" mass="21123">MVASLERNTRVKSGLPTGQVILKVGAVAIIRSIITETDMKKYSPRDREPISKIFKNNVTLYSASLPGSGALLAFILGVLDGYEDFNAEVWRKRGDTVKTLHRIIEIFKFAYGSRMVLEDSDSDDMKQFLEILTSDEYANRIRKLIDDERTYDDLIHYGVNVTVLEDHGTAHVSIIAPNGDAVSVTSTIAA</sequence>
<evidence type="ECO:0000313" key="2">
    <source>
        <dbReference type="EMBL" id="GFX95951.1"/>
    </source>
</evidence>
<dbReference type="InterPro" id="IPR043138">
    <property type="entry name" value="GGT_lsub"/>
</dbReference>
<comment type="caution">
    <text evidence="2">The sequence shown here is derived from an EMBL/GenBank/DDBJ whole genome shotgun (WGS) entry which is preliminary data.</text>
</comment>
<dbReference type="GO" id="GO:0006751">
    <property type="term" value="P:glutathione catabolic process"/>
    <property type="evidence" value="ECO:0007669"/>
    <property type="project" value="InterPro"/>
</dbReference>
<dbReference type="EMBL" id="BMAU01021189">
    <property type="protein sequence ID" value="GFX95951.1"/>
    <property type="molecule type" value="Genomic_DNA"/>
</dbReference>
<dbReference type="InterPro" id="IPR000101">
    <property type="entry name" value="GGT_peptidase"/>
</dbReference>
<keyword evidence="3" id="KW-1185">Reference proteome</keyword>
<name>A0A8X6RIJ7_TRICX</name>
<evidence type="ECO:0000256" key="1">
    <source>
        <dbReference type="PIRSR" id="PIRSR600101-1"/>
    </source>
</evidence>
<dbReference type="GO" id="GO:0036374">
    <property type="term" value="F:glutathione hydrolase activity"/>
    <property type="evidence" value="ECO:0007669"/>
    <property type="project" value="InterPro"/>
</dbReference>
<dbReference type="Pfam" id="PF01019">
    <property type="entry name" value="G_glu_transpept"/>
    <property type="match status" value="1"/>
</dbReference>